<dbReference type="Pfam" id="PF01541">
    <property type="entry name" value="GIY-YIG"/>
    <property type="match status" value="1"/>
</dbReference>
<dbReference type="SMART" id="SM00465">
    <property type="entry name" value="GIYc"/>
    <property type="match status" value="1"/>
</dbReference>
<evidence type="ECO:0000259" key="1">
    <source>
        <dbReference type="PROSITE" id="PS50164"/>
    </source>
</evidence>
<evidence type="ECO:0000313" key="2">
    <source>
        <dbReference type="EMBL" id="RPB06406.1"/>
    </source>
</evidence>
<dbReference type="Gene3D" id="3.40.1440.10">
    <property type="entry name" value="GIY-YIG endonuclease"/>
    <property type="match status" value="1"/>
</dbReference>
<sequence length="159" mass="17822">MKNPNINPVAIYSNAELQQKEILSENKGKSGVYCWTNLENGNSYVGSSVNLKNRFNHYGPLLSHLFPKEINGKEGIINQSLLKNGYSNFKLENLEYCDPDKAIAREQYYLDFLKPDYNVLHTAGSRLGSVVLAETRKQISSAMTGRKLTEATKAKMVSS</sequence>
<dbReference type="STRING" id="1392247.A0A3N4K793"/>
<dbReference type="PROSITE" id="PS50164">
    <property type="entry name" value="GIY_YIG"/>
    <property type="match status" value="1"/>
</dbReference>
<dbReference type="OrthoDB" id="3798971at2759"/>
<accession>A0A3N4K793</accession>
<protein>
    <submittedName>
        <fullName evidence="2">GIY-YIG-domain-containing protein</fullName>
    </submittedName>
</protein>
<name>A0A3N4K793_9PEZI</name>
<evidence type="ECO:0000313" key="3">
    <source>
        <dbReference type="Proteomes" id="UP000277580"/>
    </source>
</evidence>
<dbReference type="AlphaFoldDB" id="A0A3N4K793"/>
<proteinExistence type="predicted"/>
<dbReference type="NCBIfam" id="TIGR01453">
    <property type="entry name" value="grpIintron_endo"/>
    <property type="match status" value="1"/>
</dbReference>
<gene>
    <name evidence="2" type="ORF">P167DRAFT_530942</name>
</gene>
<dbReference type="InParanoid" id="A0A3N4K793"/>
<dbReference type="CDD" id="cd10445">
    <property type="entry name" value="GIY-YIG_bI1_like"/>
    <property type="match status" value="1"/>
</dbReference>
<dbReference type="GO" id="GO:0004519">
    <property type="term" value="F:endonuclease activity"/>
    <property type="evidence" value="ECO:0007669"/>
    <property type="project" value="InterPro"/>
</dbReference>
<dbReference type="InterPro" id="IPR000305">
    <property type="entry name" value="GIY-YIG_endonuc"/>
</dbReference>
<dbReference type="Proteomes" id="UP000277580">
    <property type="component" value="Unassembled WGS sequence"/>
</dbReference>
<reference evidence="2 3" key="1">
    <citation type="journal article" date="2018" name="Nat. Ecol. Evol.">
        <title>Pezizomycetes genomes reveal the molecular basis of ectomycorrhizal truffle lifestyle.</title>
        <authorList>
            <person name="Murat C."/>
            <person name="Payen T."/>
            <person name="Noel B."/>
            <person name="Kuo A."/>
            <person name="Morin E."/>
            <person name="Chen J."/>
            <person name="Kohler A."/>
            <person name="Krizsan K."/>
            <person name="Balestrini R."/>
            <person name="Da Silva C."/>
            <person name="Montanini B."/>
            <person name="Hainaut M."/>
            <person name="Levati E."/>
            <person name="Barry K.W."/>
            <person name="Belfiori B."/>
            <person name="Cichocki N."/>
            <person name="Clum A."/>
            <person name="Dockter R.B."/>
            <person name="Fauchery L."/>
            <person name="Guy J."/>
            <person name="Iotti M."/>
            <person name="Le Tacon F."/>
            <person name="Lindquist E.A."/>
            <person name="Lipzen A."/>
            <person name="Malagnac F."/>
            <person name="Mello A."/>
            <person name="Molinier V."/>
            <person name="Miyauchi S."/>
            <person name="Poulain J."/>
            <person name="Riccioni C."/>
            <person name="Rubini A."/>
            <person name="Sitrit Y."/>
            <person name="Splivallo R."/>
            <person name="Traeger S."/>
            <person name="Wang M."/>
            <person name="Zifcakova L."/>
            <person name="Wipf D."/>
            <person name="Zambonelli A."/>
            <person name="Paolocci F."/>
            <person name="Nowrousian M."/>
            <person name="Ottonello S."/>
            <person name="Baldrian P."/>
            <person name="Spatafora J.W."/>
            <person name="Henrissat B."/>
            <person name="Nagy L.G."/>
            <person name="Aury J.M."/>
            <person name="Wincker P."/>
            <person name="Grigoriev I.V."/>
            <person name="Bonfante P."/>
            <person name="Martin F.M."/>
        </authorList>
    </citation>
    <scope>NUCLEOTIDE SEQUENCE [LARGE SCALE GENOMIC DNA]</scope>
    <source>
        <strain evidence="2 3">CCBAS932</strain>
    </source>
</reference>
<dbReference type="EMBL" id="ML119374">
    <property type="protein sequence ID" value="RPB06406.1"/>
    <property type="molecule type" value="Genomic_DNA"/>
</dbReference>
<keyword evidence="3" id="KW-1185">Reference proteome</keyword>
<dbReference type="InterPro" id="IPR035901">
    <property type="entry name" value="GIY-YIG_endonuc_sf"/>
</dbReference>
<dbReference type="SUPFAM" id="SSF82771">
    <property type="entry name" value="GIY-YIG endonuclease"/>
    <property type="match status" value="1"/>
</dbReference>
<dbReference type="InterPro" id="IPR006350">
    <property type="entry name" value="Intron_endoG1"/>
</dbReference>
<feature type="domain" description="GIY-YIG" evidence="1">
    <location>
        <begin position="28"/>
        <end position="119"/>
    </location>
</feature>
<organism evidence="2 3">
    <name type="scientific">Morchella conica CCBAS932</name>
    <dbReference type="NCBI Taxonomy" id="1392247"/>
    <lineage>
        <taxon>Eukaryota</taxon>
        <taxon>Fungi</taxon>
        <taxon>Dikarya</taxon>
        <taxon>Ascomycota</taxon>
        <taxon>Pezizomycotina</taxon>
        <taxon>Pezizomycetes</taxon>
        <taxon>Pezizales</taxon>
        <taxon>Morchellaceae</taxon>
        <taxon>Morchella</taxon>
    </lineage>
</organism>